<evidence type="ECO:0000313" key="8">
    <source>
        <dbReference type="Proteomes" id="UP000006038"/>
    </source>
</evidence>
<dbReference type="OrthoDB" id="605074at2759"/>
<keyword evidence="8" id="KW-1185">Reference proteome</keyword>
<dbReference type="InterPro" id="IPR008972">
    <property type="entry name" value="Cupredoxin"/>
</dbReference>
<feature type="signal peptide" evidence="5">
    <location>
        <begin position="1"/>
        <end position="28"/>
    </location>
</feature>
<dbReference type="GeneID" id="102714370"/>
<name>J3LXU3_ORYBR</name>
<keyword evidence="5" id="KW-0732">Signal</keyword>
<evidence type="ECO:0000259" key="6">
    <source>
        <dbReference type="PROSITE" id="PS51485"/>
    </source>
</evidence>
<dbReference type="InterPro" id="IPR039391">
    <property type="entry name" value="Phytocyanin-like"/>
</dbReference>
<evidence type="ECO:0000256" key="4">
    <source>
        <dbReference type="ARBA" id="ARBA00082491"/>
    </source>
</evidence>
<evidence type="ECO:0000256" key="2">
    <source>
        <dbReference type="ARBA" id="ARBA00023008"/>
    </source>
</evidence>
<dbReference type="RefSeq" id="XP_006653392.1">
    <property type="nucleotide sequence ID" value="XM_006653329.2"/>
</dbReference>
<dbReference type="Proteomes" id="UP000006038">
    <property type="component" value="Chromosome 4"/>
</dbReference>
<dbReference type="HOGENOM" id="CLU_058719_4_1_1"/>
<dbReference type="GO" id="GO:0046872">
    <property type="term" value="F:metal ion binding"/>
    <property type="evidence" value="ECO:0007669"/>
    <property type="project" value="UniProtKB-KW"/>
</dbReference>
<dbReference type="InterPro" id="IPR041844">
    <property type="entry name" value="Plantacyanin"/>
</dbReference>
<keyword evidence="1" id="KW-0479">Metal-binding</keyword>
<dbReference type="PROSITE" id="PS00196">
    <property type="entry name" value="COPPER_BLUE"/>
    <property type="match status" value="1"/>
</dbReference>
<keyword evidence="2" id="KW-0186">Copper</keyword>
<reference evidence="7" key="1">
    <citation type="journal article" date="2013" name="Nat. Commun.">
        <title>Whole-genome sequencing of Oryza brachyantha reveals mechanisms underlying Oryza genome evolution.</title>
        <authorList>
            <person name="Chen J."/>
            <person name="Huang Q."/>
            <person name="Gao D."/>
            <person name="Wang J."/>
            <person name="Lang Y."/>
            <person name="Liu T."/>
            <person name="Li B."/>
            <person name="Bai Z."/>
            <person name="Luis Goicoechea J."/>
            <person name="Liang C."/>
            <person name="Chen C."/>
            <person name="Zhang W."/>
            <person name="Sun S."/>
            <person name="Liao Y."/>
            <person name="Zhang X."/>
            <person name="Yang L."/>
            <person name="Song C."/>
            <person name="Wang M."/>
            <person name="Shi J."/>
            <person name="Liu G."/>
            <person name="Liu J."/>
            <person name="Zhou H."/>
            <person name="Zhou W."/>
            <person name="Yu Q."/>
            <person name="An N."/>
            <person name="Chen Y."/>
            <person name="Cai Q."/>
            <person name="Wang B."/>
            <person name="Liu B."/>
            <person name="Min J."/>
            <person name="Huang Y."/>
            <person name="Wu H."/>
            <person name="Li Z."/>
            <person name="Zhang Y."/>
            <person name="Yin Y."/>
            <person name="Song W."/>
            <person name="Jiang J."/>
            <person name="Jackson S.A."/>
            <person name="Wing R.A."/>
            <person name="Wang J."/>
            <person name="Chen M."/>
        </authorList>
    </citation>
    <scope>NUCLEOTIDE SEQUENCE [LARGE SCALE GENOMIC DNA]</scope>
    <source>
        <strain evidence="7">cv. IRGC 101232</strain>
    </source>
</reference>
<evidence type="ECO:0000256" key="5">
    <source>
        <dbReference type="SAM" id="SignalP"/>
    </source>
</evidence>
<dbReference type="PANTHER" id="PTHR33021">
    <property type="entry name" value="BLUE COPPER PROTEIN"/>
    <property type="match status" value="1"/>
</dbReference>
<feature type="domain" description="Phytocyanin" evidence="6">
    <location>
        <begin position="41"/>
        <end position="136"/>
    </location>
</feature>
<dbReference type="STRING" id="4533.J3LXU3"/>
<dbReference type="OMA" id="IVYRTGH"/>
<dbReference type="GO" id="GO:0005886">
    <property type="term" value="C:plasma membrane"/>
    <property type="evidence" value="ECO:0007669"/>
    <property type="project" value="TreeGrafter"/>
</dbReference>
<evidence type="ECO:0000313" key="7">
    <source>
        <dbReference type="EnsemblPlants" id="OB04G19680.1"/>
    </source>
</evidence>
<dbReference type="Gramene" id="OB04G19680.1">
    <property type="protein sequence ID" value="OB04G19680.1"/>
    <property type="gene ID" value="OB04G19680"/>
</dbReference>
<dbReference type="AlphaFoldDB" id="J3LXU3"/>
<organism evidence="7">
    <name type="scientific">Oryza brachyantha</name>
    <name type="common">malo sina</name>
    <dbReference type="NCBI Taxonomy" id="4533"/>
    <lineage>
        <taxon>Eukaryota</taxon>
        <taxon>Viridiplantae</taxon>
        <taxon>Streptophyta</taxon>
        <taxon>Embryophyta</taxon>
        <taxon>Tracheophyta</taxon>
        <taxon>Spermatophyta</taxon>
        <taxon>Magnoliopsida</taxon>
        <taxon>Liliopsida</taxon>
        <taxon>Poales</taxon>
        <taxon>Poaceae</taxon>
        <taxon>BOP clade</taxon>
        <taxon>Oryzoideae</taxon>
        <taxon>Oryzeae</taxon>
        <taxon>Oryzinae</taxon>
        <taxon>Oryza</taxon>
    </lineage>
</organism>
<protein>
    <recommendedName>
        <fullName evidence="4">Plantacyanin</fullName>
    </recommendedName>
</protein>
<dbReference type="CDD" id="cd11013">
    <property type="entry name" value="Plantacyanin"/>
    <property type="match status" value="1"/>
</dbReference>
<dbReference type="eggNOG" id="ENOG502S11U">
    <property type="taxonomic scope" value="Eukaryota"/>
</dbReference>
<dbReference type="FunFam" id="2.60.40.420:FF:000013">
    <property type="entry name" value="basic blue protein-like"/>
    <property type="match status" value="1"/>
</dbReference>
<dbReference type="InterPro" id="IPR003245">
    <property type="entry name" value="Phytocyanin_dom"/>
</dbReference>
<accession>J3LXU3</accession>
<reference evidence="7" key="2">
    <citation type="submission" date="2013-04" db="UniProtKB">
        <authorList>
            <consortium name="EnsemblPlants"/>
        </authorList>
    </citation>
    <scope>IDENTIFICATION</scope>
</reference>
<keyword evidence="3" id="KW-1015">Disulfide bond</keyword>
<dbReference type="SUPFAM" id="SSF49503">
    <property type="entry name" value="Cupredoxins"/>
    <property type="match status" value="1"/>
</dbReference>
<sequence length="136" mass="14528">MSRACGRGGADKACRFVHLGLLLDVVLALRRGVQPAAASQREWPVGDSSGWTFGVVGWPNYKPFKSGDVLVFTYDPSSHNVVAVSDVDYALCKVPANATTYSSGDDRVTLSRGVAFFICGFPGHCDKGMKIAVTAR</sequence>
<dbReference type="GO" id="GO:0009055">
    <property type="term" value="F:electron transfer activity"/>
    <property type="evidence" value="ECO:0007669"/>
    <property type="project" value="InterPro"/>
</dbReference>
<dbReference type="EnsemblPlants" id="OB04G19680.1">
    <property type="protein sequence ID" value="OB04G19680.1"/>
    <property type="gene ID" value="OB04G19680"/>
</dbReference>
<dbReference type="PROSITE" id="PS51485">
    <property type="entry name" value="PHYTOCYANIN"/>
    <property type="match status" value="1"/>
</dbReference>
<dbReference type="InterPro" id="IPR028871">
    <property type="entry name" value="BlueCu_1_BS"/>
</dbReference>
<proteinExistence type="predicted"/>
<dbReference type="KEGG" id="obr:102714370"/>
<dbReference type="PANTHER" id="PTHR33021:SF424">
    <property type="entry name" value="BASIC BLUE PROTEIN"/>
    <property type="match status" value="1"/>
</dbReference>
<dbReference type="Pfam" id="PF02298">
    <property type="entry name" value="Cu_bind_like"/>
    <property type="match status" value="1"/>
</dbReference>
<dbReference type="Gene3D" id="2.60.40.420">
    <property type="entry name" value="Cupredoxins - blue copper proteins"/>
    <property type="match status" value="1"/>
</dbReference>
<evidence type="ECO:0000256" key="1">
    <source>
        <dbReference type="ARBA" id="ARBA00022723"/>
    </source>
</evidence>
<feature type="chain" id="PRO_5003774076" description="Plantacyanin" evidence="5">
    <location>
        <begin position="29"/>
        <end position="136"/>
    </location>
</feature>
<gene>
    <name evidence="7" type="primary">LOC102714370</name>
</gene>
<evidence type="ECO:0000256" key="3">
    <source>
        <dbReference type="ARBA" id="ARBA00023157"/>
    </source>
</evidence>